<dbReference type="RefSeq" id="WP_212698005.1">
    <property type="nucleotide sequence ID" value="NZ_CP058649.1"/>
</dbReference>
<proteinExistence type="predicted"/>
<dbReference type="AlphaFoldDB" id="A0A8J8MJC7"/>
<dbReference type="EMBL" id="CP058649">
    <property type="protein sequence ID" value="QUI22516.1"/>
    <property type="molecule type" value="Genomic_DNA"/>
</dbReference>
<dbReference type="InterPro" id="IPR045751">
    <property type="entry name" value="DUF6179"/>
</dbReference>
<evidence type="ECO:0000313" key="2">
    <source>
        <dbReference type="Proteomes" id="UP000683246"/>
    </source>
</evidence>
<dbReference type="Pfam" id="PF19677">
    <property type="entry name" value="DUF6179"/>
    <property type="match status" value="1"/>
</dbReference>
<dbReference type="KEGG" id="vpy:HZI73_09475"/>
<evidence type="ECO:0000313" key="1">
    <source>
        <dbReference type="EMBL" id="QUI22516.1"/>
    </source>
</evidence>
<gene>
    <name evidence="1" type="ORF">HZI73_09475</name>
</gene>
<sequence length="465" mass="55074">MKTNHIMKSLKLENEKIGTSQYTLSLMAQGIHEGLLQPQRVRDYQQDVLEILKKLLVKYTFGESSSVKVEVAENIMCSIYYVMDLYFTEIEEPGKHVAQLKDMGVQKVYEEGLAYVHKMVETCKAHYESVKENRLALDMIAYQDTITDGLGQFFKLYNVLFGAHDTMCNIDYPLAIDDMGIEGILYIKQYVEHLDIENTVCGYFSLDHVERLLENYGDMYKIAYKEALINVFELIVNQYIFCLMLDNTNRELQITKMQYAVIEKELSLLQDHQVNRLVDDLFDRFVLELEISESRVIQYINRYKEKFIHQLLQNRKINLAYFIIVEQEKSKKQVVLMDNKEKMDDETFKKLVESIIDCATWEDKIKLIKENMTSLVDFVDVLKADCLFDDEYTKLYETIEDMELAILGKIIYHDALRLEQVDIMNLEHLQLEEPWQWYLDDYIKQLDRERLCIVTDFMNEYDMQM</sequence>
<reference evidence="1" key="1">
    <citation type="submission" date="2020-07" db="EMBL/GenBank/DDBJ databases">
        <title>Vallitalea pronyensis genome.</title>
        <authorList>
            <person name="Postec A."/>
        </authorList>
    </citation>
    <scope>NUCLEOTIDE SEQUENCE</scope>
    <source>
        <strain evidence="1">FatNI3</strain>
    </source>
</reference>
<protein>
    <submittedName>
        <fullName evidence="1">Uncharacterized protein</fullName>
    </submittedName>
</protein>
<keyword evidence="2" id="KW-1185">Reference proteome</keyword>
<accession>A0A8J8MJC7</accession>
<name>A0A8J8MJC7_9FIRM</name>
<organism evidence="1 2">
    <name type="scientific">Vallitalea pronyensis</name>
    <dbReference type="NCBI Taxonomy" id="1348613"/>
    <lineage>
        <taxon>Bacteria</taxon>
        <taxon>Bacillati</taxon>
        <taxon>Bacillota</taxon>
        <taxon>Clostridia</taxon>
        <taxon>Lachnospirales</taxon>
        <taxon>Vallitaleaceae</taxon>
        <taxon>Vallitalea</taxon>
    </lineage>
</organism>
<dbReference type="Proteomes" id="UP000683246">
    <property type="component" value="Chromosome"/>
</dbReference>